<evidence type="ECO:0000313" key="2">
    <source>
        <dbReference type="EMBL" id="SFG29836.1"/>
    </source>
</evidence>
<evidence type="ECO:0000313" key="3">
    <source>
        <dbReference type="Proteomes" id="UP000198661"/>
    </source>
</evidence>
<accession>A0A1I2QW27</accession>
<organism evidence="2 3">
    <name type="scientific">Planifilum fulgidum</name>
    <dbReference type="NCBI Taxonomy" id="201973"/>
    <lineage>
        <taxon>Bacteria</taxon>
        <taxon>Bacillati</taxon>
        <taxon>Bacillota</taxon>
        <taxon>Bacilli</taxon>
        <taxon>Bacillales</taxon>
        <taxon>Thermoactinomycetaceae</taxon>
        <taxon>Planifilum</taxon>
    </lineage>
</organism>
<feature type="domain" description="Histidine kinase/HSP90-like ATPase" evidence="1">
    <location>
        <begin position="16"/>
        <end position="128"/>
    </location>
</feature>
<dbReference type="RefSeq" id="WP_177199149.1">
    <property type="nucleotide sequence ID" value="NZ_FOOK01000025.1"/>
</dbReference>
<gene>
    <name evidence="2" type="ORF">SAMN04488025_12516</name>
</gene>
<name>A0A1I2QW27_9BACL</name>
<dbReference type="AlphaFoldDB" id="A0A1I2QW27"/>
<evidence type="ECO:0000259" key="1">
    <source>
        <dbReference type="Pfam" id="PF13581"/>
    </source>
</evidence>
<dbReference type="Proteomes" id="UP000198661">
    <property type="component" value="Unassembled WGS sequence"/>
</dbReference>
<keyword evidence="3" id="KW-1185">Reference proteome</keyword>
<sequence>MGRYFRIEYEWDIVSTLSQLREMAREWGFDELDQSRIVRSVSELLRNVVHHAEKGLLQVERIERDGKRGMLIIVQDLGPGIADVSELMKKVQGSQSVESSGLKQVHQLMDEFSIRTVEGRGTMVEAIKWLKPAETAADS</sequence>
<protein>
    <submittedName>
        <fullName evidence="2">Serine/threonine-protein kinase RsbT</fullName>
    </submittedName>
</protein>
<keyword evidence="2" id="KW-0418">Kinase</keyword>
<dbReference type="EMBL" id="FOOK01000025">
    <property type="protein sequence ID" value="SFG29836.1"/>
    <property type="molecule type" value="Genomic_DNA"/>
</dbReference>
<dbReference type="Gene3D" id="3.30.565.10">
    <property type="entry name" value="Histidine kinase-like ATPase, C-terminal domain"/>
    <property type="match status" value="1"/>
</dbReference>
<reference evidence="2 3" key="1">
    <citation type="submission" date="2016-10" db="EMBL/GenBank/DDBJ databases">
        <authorList>
            <person name="de Groot N.N."/>
        </authorList>
    </citation>
    <scope>NUCLEOTIDE SEQUENCE [LARGE SCALE GENOMIC DNA]</scope>
    <source>
        <strain evidence="2 3">DSM 44945</strain>
    </source>
</reference>
<keyword evidence="2" id="KW-0808">Transferase</keyword>
<proteinExistence type="predicted"/>
<dbReference type="Pfam" id="PF13581">
    <property type="entry name" value="HATPase_c_2"/>
    <property type="match status" value="1"/>
</dbReference>
<dbReference type="GO" id="GO:0016301">
    <property type="term" value="F:kinase activity"/>
    <property type="evidence" value="ECO:0007669"/>
    <property type="project" value="UniProtKB-KW"/>
</dbReference>
<dbReference type="STRING" id="201973.SAMN04488025_12516"/>
<dbReference type="InterPro" id="IPR003594">
    <property type="entry name" value="HATPase_dom"/>
</dbReference>
<dbReference type="SUPFAM" id="SSF55874">
    <property type="entry name" value="ATPase domain of HSP90 chaperone/DNA topoisomerase II/histidine kinase"/>
    <property type="match status" value="1"/>
</dbReference>
<dbReference type="InterPro" id="IPR036890">
    <property type="entry name" value="HATPase_C_sf"/>
</dbReference>